<dbReference type="Proteomes" id="UP001497444">
    <property type="component" value="Chromosome 15"/>
</dbReference>
<gene>
    <name evidence="2" type="ORF">CSSPJE1EN1_LOCUS8414</name>
</gene>
<protein>
    <submittedName>
        <fullName evidence="2">Uncharacterized protein</fullName>
    </submittedName>
</protein>
<dbReference type="InterPro" id="IPR038588">
    <property type="entry name" value="XS_domain_sf"/>
</dbReference>
<keyword evidence="3" id="KW-1185">Reference proteome</keyword>
<dbReference type="InterPro" id="IPR045177">
    <property type="entry name" value="FDM1-5/IDN2"/>
</dbReference>
<feature type="coiled-coil region" evidence="1">
    <location>
        <begin position="106"/>
        <end position="133"/>
    </location>
</feature>
<proteinExistence type="predicted"/>
<sequence length="276" mass="31693">MDAEAFEKSFAAVGRGRKQWHSDKQLQLQQYCCNEKLQEFHAAGSFNLYGWQATEQHLCKFSDLKTVANVMKDKDRINDQLVQNLVEAVGRRNNRLEACHEQFIVLQNLVAEVDNLCLKAEEEKRKVEEKHKQGHDALIMTLLVFTSYGIGKSKDVLLQMLKARMAQQQKTKLVLNQKQELEFQHVSEVLEMECGKIHLRGSCQDETNIESDKKKITALESKLADLRSTYEFSDSLVSDLTKKERATNDEMKRHTKWQSWYSASSLAGGSLKLVLP</sequence>
<organism evidence="2 3">
    <name type="scientific">Sphagnum jensenii</name>
    <dbReference type="NCBI Taxonomy" id="128206"/>
    <lineage>
        <taxon>Eukaryota</taxon>
        <taxon>Viridiplantae</taxon>
        <taxon>Streptophyta</taxon>
        <taxon>Embryophyta</taxon>
        <taxon>Bryophyta</taxon>
        <taxon>Sphagnophytina</taxon>
        <taxon>Sphagnopsida</taxon>
        <taxon>Sphagnales</taxon>
        <taxon>Sphagnaceae</taxon>
        <taxon>Sphagnum</taxon>
    </lineage>
</organism>
<name>A0ABP0W9S3_9BRYO</name>
<dbReference type="Gene3D" id="3.30.70.2890">
    <property type="entry name" value="XS domain"/>
    <property type="match status" value="1"/>
</dbReference>
<reference evidence="2" key="1">
    <citation type="submission" date="2024-02" db="EMBL/GenBank/DDBJ databases">
        <authorList>
            <consortium name="ELIXIR-Norway"/>
            <consortium name="Elixir Norway"/>
        </authorList>
    </citation>
    <scope>NUCLEOTIDE SEQUENCE</scope>
</reference>
<accession>A0ABP0W9S3</accession>
<dbReference type="EMBL" id="OZ020110">
    <property type="protein sequence ID" value="CAK9262936.1"/>
    <property type="molecule type" value="Genomic_DNA"/>
</dbReference>
<dbReference type="PANTHER" id="PTHR21596:SF3">
    <property type="entry name" value="FACTOR OF DNA METHYLATION 1-RELATED"/>
    <property type="match status" value="1"/>
</dbReference>
<dbReference type="PANTHER" id="PTHR21596">
    <property type="entry name" value="RIBONUCLEASE P SUBUNIT P38"/>
    <property type="match status" value="1"/>
</dbReference>
<evidence type="ECO:0000313" key="2">
    <source>
        <dbReference type="EMBL" id="CAK9262936.1"/>
    </source>
</evidence>
<evidence type="ECO:0000313" key="3">
    <source>
        <dbReference type="Proteomes" id="UP001497444"/>
    </source>
</evidence>
<evidence type="ECO:0000256" key="1">
    <source>
        <dbReference type="SAM" id="Coils"/>
    </source>
</evidence>
<keyword evidence="1" id="KW-0175">Coiled coil</keyword>